<reference evidence="3 4" key="2">
    <citation type="journal article" date="2013" name="Genome Announc.">
        <title>Genome Sequence of Growth-Improving Paenibacillus mucilaginosus Strain KNP414.</title>
        <authorList>
            <person name="Lu J.J."/>
            <person name="Wang J.F."/>
            <person name="Hu X.F."/>
        </authorList>
    </citation>
    <scope>NUCLEOTIDE SEQUENCE [LARGE SCALE GENOMIC DNA]</scope>
    <source>
        <strain evidence="3 4">KNP414</strain>
    </source>
</reference>
<dbReference type="Proteomes" id="UP000006620">
    <property type="component" value="Chromosome"/>
</dbReference>
<accession>F8FPE2</accession>
<dbReference type="AlphaFoldDB" id="F8FPE2"/>
<reference evidence="4" key="1">
    <citation type="submission" date="2011-06" db="EMBL/GenBank/DDBJ databases">
        <title>Complete genome sequence of Paenibacillus mucilaginosus KNP414.</title>
        <authorList>
            <person name="Wang J."/>
            <person name="Hu S."/>
            <person name="Hu X."/>
            <person name="Zhang B."/>
            <person name="Dong D."/>
            <person name="Zhang S."/>
            <person name="Zhao K."/>
            <person name="Wu D."/>
        </authorList>
    </citation>
    <scope>NUCLEOTIDE SEQUENCE [LARGE SCALE GENOMIC DNA]</scope>
    <source>
        <strain evidence="4">KNP414</strain>
    </source>
</reference>
<dbReference type="EMBL" id="CP002869">
    <property type="protein sequence ID" value="AEI39092.1"/>
    <property type="molecule type" value="Genomic_DNA"/>
</dbReference>
<dbReference type="KEGG" id="pms:KNP414_00467"/>
<evidence type="ECO:0000313" key="3">
    <source>
        <dbReference type="EMBL" id="AEI39092.1"/>
    </source>
</evidence>
<evidence type="ECO:0008006" key="5">
    <source>
        <dbReference type="Google" id="ProtNLM"/>
    </source>
</evidence>
<proteinExistence type="predicted"/>
<organism evidence="3 4">
    <name type="scientific">Paenibacillus mucilaginosus (strain KNP414)</name>
    <dbReference type="NCBI Taxonomy" id="1036673"/>
    <lineage>
        <taxon>Bacteria</taxon>
        <taxon>Bacillati</taxon>
        <taxon>Bacillota</taxon>
        <taxon>Bacilli</taxon>
        <taxon>Bacillales</taxon>
        <taxon>Paenibacillaceae</taxon>
        <taxon>Paenibacillus</taxon>
    </lineage>
</organism>
<evidence type="ECO:0000256" key="1">
    <source>
        <dbReference type="SAM" id="MobiDB-lite"/>
    </source>
</evidence>
<name>F8FPE2_PAEMK</name>
<sequence>MNMGLKKNGKVWKTAVPLALGGVLLVSSGMSAMAGTSGYEAYKAALKQQHTVQSVTADVKMVLKDNSQPLWQAAQHVKLDKAGHRASGEVELQEGAETERVAFFAGAEEDLVFKNSTEETYYVVSEDERAGRKHHRESGKEGGPTAEELEGIVDALAGGLKQQMTLETKPDGGSQVELQLSAAQIPPAVQALGALALKYAGDGEHRHAPGKEGLPAWFGGTEPDLPALTQDIRIESFRLTADIAPDGMLQGQVVELKVDGKDAAGAEHELALTAQVALSGHNATAADTVELDGKQVRTLDLHGDGRK</sequence>
<dbReference type="RefSeq" id="WP_013914258.1">
    <property type="nucleotide sequence ID" value="NC_015690.1"/>
</dbReference>
<protein>
    <recommendedName>
        <fullName evidence="5">DUF4179 domain-containing protein</fullName>
    </recommendedName>
</protein>
<evidence type="ECO:0000256" key="2">
    <source>
        <dbReference type="SAM" id="SignalP"/>
    </source>
</evidence>
<dbReference type="PATRIC" id="fig|1036673.3.peg.419"/>
<keyword evidence="2" id="KW-0732">Signal</keyword>
<evidence type="ECO:0000313" key="4">
    <source>
        <dbReference type="Proteomes" id="UP000006620"/>
    </source>
</evidence>
<feature type="chain" id="PRO_5003370858" description="DUF4179 domain-containing protein" evidence="2">
    <location>
        <begin position="35"/>
        <end position="307"/>
    </location>
</feature>
<feature type="signal peptide" evidence="2">
    <location>
        <begin position="1"/>
        <end position="34"/>
    </location>
</feature>
<gene>
    <name evidence="3" type="ordered locus">KNP414_00467</name>
</gene>
<feature type="region of interest" description="Disordered" evidence="1">
    <location>
        <begin position="126"/>
        <end position="146"/>
    </location>
</feature>
<dbReference type="HOGENOM" id="CLU_080361_0_0_9"/>